<protein>
    <recommendedName>
        <fullName evidence="3">Aminotransferase-like plant mobile domain-containing protein</fullName>
    </recommendedName>
</protein>
<dbReference type="InterPro" id="IPR044824">
    <property type="entry name" value="MAIN-like"/>
</dbReference>
<feature type="compositionally biased region" description="Polar residues" evidence="2">
    <location>
        <begin position="692"/>
        <end position="702"/>
    </location>
</feature>
<sequence>MESRGSSDAENEQIVQVREALMCLNGKRFEGLRTARFLKHTTMSIDDDVFDLPLDAFICRPESVDPEIWTAKISFPGWVSPSANWVEWVNAMVETHAAVWRKAGVYDAILASRYEIKKQDELMMALVEKWCIETNTFVFPWGEATLTLEDMVVLGGFSVIGNNAMAPVKREEMREMEEKMKNVKREIEGELLGKKCSVGLWMKEMMKSGNEIEHEAFLVTWLSRFVFPSSADLVNDMLFPASIQLAKGVMLALAPAVLAGIYRDLGLLKEHLAGYGEKETVVVKSPLHFVQVWAYERIMELQPPGQPGQLSPGEPRMARWHQHGGGQDLYGYPENVRAVLDSTKESFDFRPYTKPLSNFKFPRFYMEDNCWVHLHSDDKNIVAFGRCLRFCKLVGVHCIEPYYPHRVALQFGYDQDVPGVVSARNETPELAWKDYIRPIAGDMMYIPARLNDGDVTVRYIRWWKLSFAMLQAEAKKISHRLLASPPRQKPSTAATTTTTKVTSRETKTKKGSLGRSSSSGSLIGSEKSDKQHPLKKPEWVQRSSPPPGWKKSPDRSSSSSALGGGAKDIKGVLRGLGRTKGQGHVTFQLPAPSPKRSPPSKTSTPLEKQNDSHVKKPRMIPRVADLAKRSSSSSQVPRNTSFVPLPHRRDNYIKNNDSSSRRASKEPYKAPSLSGYPSKRKKSPRSLDIVNSPGQKSSLSPQGSKESPKSPSISGSSSLTRKNLPRSQELNKSSSSSLGSLSLARKKPPRSSESGNSSFGGGSAIKRNTDISTKQESPRKAQELKATTNVKFLEEIVTLREHVGEEGEVTYHIPKQQFEDLSQGVQDVLHDLHSIKSALNIQDDE</sequence>
<feature type="region of interest" description="Disordered" evidence="2">
    <location>
        <begin position="481"/>
        <end position="783"/>
    </location>
</feature>
<dbReference type="PANTHER" id="PTHR46033:SF47">
    <property type="entry name" value="SERINE_THREONINE-PROTEIN PHOSPHATASE 7 LONG FORM-LIKE PROTEIN"/>
    <property type="match status" value="1"/>
</dbReference>
<feature type="compositionally biased region" description="Basic and acidic residues" evidence="2">
    <location>
        <begin position="526"/>
        <end position="539"/>
    </location>
</feature>
<reference evidence="4 5" key="1">
    <citation type="submission" date="2020-02" db="EMBL/GenBank/DDBJ databases">
        <authorList>
            <person name="Ma Q."/>
            <person name="Huang Y."/>
            <person name="Song X."/>
            <person name="Pei D."/>
        </authorList>
    </citation>
    <scope>NUCLEOTIDE SEQUENCE [LARGE SCALE GENOMIC DNA]</scope>
    <source>
        <strain evidence="4">Sxm20200214</strain>
        <tissue evidence="4">Leaf</tissue>
    </source>
</reference>
<organism evidence="4 5">
    <name type="scientific">Brassica carinata</name>
    <name type="common">Ethiopian mustard</name>
    <name type="synonym">Abyssinian cabbage</name>
    <dbReference type="NCBI Taxonomy" id="52824"/>
    <lineage>
        <taxon>Eukaryota</taxon>
        <taxon>Viridiplantae</taxon>
        <taxon>Streptophyta</taxon>
        <taxon>Embryophyta</taxon>
        <taxon>Tracheophyta</taxon>
        <taxon>Spermatophyta</taxon>
        <taxon>Magnoliopsida</taxon>
        <taxon>eudicotyledons</taxon>
        <taxon>Gunneridae</taxon>
        <taxon>Pentapetalae</taxon>
        <taxon>rosids</taxon>
        <taxon>malvids</taxon>
        <taxon>Brassicales</taxon>
        <taxon>Brassicaceae</taxon>
        <taxon>Brassiceae</taxon>
        <taxon>Brassica</taxon>
    </lineage>
</organism>
<feature type="compositionally biased region" description="Low complexity" evidence="2">
    <location>
        <begin position="733"/>
        <end position="743"/>
    </location>
</feature>
<dbReference type="OrthoDB" id="1572276at2759"/>
<accession>A0A8X7V909</accession>
<dbReference type="PANTHER" id="PTHR46033">
    <property type="entry name" value="PROTEIN MAIN-LIKE 2"/>
    <property type="match status" value="1"/>
</dbReference>
<evidence type="ECO:0000259" key="3">
    <source>
        <dbReference type="Pfam" id="PF10536"/>
    </source>
</evidence>
<evidence type="ECO:0000256" key="2">
    <source>
        <dbReference type="SAM" id="MobiDB-lite"/>
    </source>
</evidence>
<name>A0A8X7V909_BRACI</name>
<evidence type="ECO:0000313" key="4">
    <source>
        <dbReference type="EMBL" id="KAG2304221.1"/>
    </source>
</evidence>
<dbReference type="AlphaFoldDB" id="A0A8X7V909"/>
<keyword evidence="5" id="KW-1185">Reference proteome</keyword>
<gene>
    <name evidence="4" type="ORF">Bca52824_032872</name>
</gene>
<comment type="caution">
    <text evidence="4">The sequence shown here is derived from an EMBL/GenBank/DDBJ whole genome shotgun (WGS) entry which is preliminary data.</text>
</comment>
<feature type="compositionally biased region" description="Low complexity" evidence="2">
    <location>
        <begin position="513"/>
        <end position="525"/>
    </location>
</feature>
<dbReference type="Proteomes" id="UP000886595">
    <property type="component" value="Unassembled WGS sequence"/>
</dbReference>
<feature type="coiled-coil region" evidence="1">
    <location>
        <begin position="166"/>
        <end position="193"/>
    </location>
</feature>
<feature type="compositionally biased region" description="Low complexity" evidence="2">
    <location>
        <begin position="489"/>
        <end position="501"/>
    </location>
</feature>
<feature type="domain" description="Aminotransferase-like plant mobile" evidence="3">
    <location>
        <begin position="104"/>
        <end position="464"/>
    </location>
</feature>
<proteinExistence type="predicted"/>
<dbReference type="InterPro" id="IPR019557">
    <property type="entry name" value="AminoTfrase-like_pln_mobile"/>
</dbReference>
<dbReference type="Pfam" id="PF10536">
    <property type="entry name" value="PMD"/>
    <property type="match status" value="1"/>
</dbReference>
<evidence type="ECO:0000313" key="5">
    <source>
        <dbReference type="Proteomes" id="UP000886595"/>
    </source>
</evidence>
<feature type="compositionally biased region" description="Basic and acidic residues" evidence="2">
    <location>
        <begin position="659"/>
        <end position="668"/>
    </location>
</feature>
<feature type="compositionally biased region" description="Low complexity" evidence="2">
    <location>
        <begin position="703"/>
        <end position="718"/>
    </location>
</feature>
<evidence type="ECO:0000256" key="1">
    <source>
        <dbReference type="SAM" id="Coils"/>
    </source>
</evidence>
<dbReference type="GO" id="GO:0010073">
    <property type="term" value="P:meristem maintenance"/>
    <property type="evidence" value="ECO:0007669"/>
    <property type="project" value="InterPro"/>
</dbReference>
<feature type="compositionally biased region" description="Polar residues" evidence="2">
    <location>
        <begin position="629"/>
        <end position="642"/>
    </location>
</feature>
<keyword evidence="1" id="KW-0175">Coiled coil</keyword>
<dbReference type="EMBL" id="JAAMPC010000007">
    <property type="protein sequence ID" value="KAG2304221.1"/>
    <property type="molecule type" value="Genomic_DNA"/>
</dbReference>
<feature type="compositionally biased region" description="Polar residues" evidence="2">
    <location>
        <begin position="719"/>
        <end position="732"/>
    </location>
</feature>